<feature type="region of interest" description="Disordered" evidence="2">
    <location>
        <begin position="227"/>
        <end position="342"/>
    </location>
</feature>
<dbReference type="SUPFAM" id="SSF49562">
    <property type="entry name" value="C2 domain (Calcium/lipid-binding domain, CaLB)"/>
    <property type="match status" value="1"/>
</dbReference>
<dbReference type="InterPro" id="IPR035892">
    <property type="entry name" value="C2_domain_sf"/>
</dbReference>
<dbReference type="PROSITE" id="PS50004">
    <property type="entry name" value="C2"/>
    <property type="match status" value="1"/>
</dbReference>
<organism evidence="5 6">
    <name type="scientific">Apophysomyces ossiformis</name>
    <dbReference type="NCBI Taxonomy" id="679940"/>
    <lineage>
        <taxon>Eukaryota</taxon>
        <taxon>Fungi</taxon>
        <taxon>Fungi incertae sedis</taxon>
        <taxon>Mucoromycota</taxon>
        <taxon>Mucoromycotina</taxon>
        <taxon>Mucoromycetes</taxon>
        <taxon>Mucorales</taxon>
        <taxon>Mucorineae</taxon>
        <taxon>Mucoraceae</taxon>
        <taxon>Apophysomyces</taxon>
    </lineage>
</organism>
<dbReference type="SMART" id="SM00239">
    <property type="entry name" value="C2"/>
    <property type="match status" value="1"/>
</dbReference>
<dbReference type="CDD" id="cd12214">
    <property type="entry name" value="ChiA1_BD"/>
    <property type="match status" value="1"/>
</dbReference>
<dbReference type="GO" id="GO:0005576">
    <property type="term" value="C:extracellular region"/>
    <property type="evidence" value="ECO:0007669"/>
    <property type="project" value="InterPro"/>
</dbReference>
<evidence type="ECO:0000256" key="2">
    <source>
        <dbReference type="SAM" id="MobiDB-lite"/>
    </source>
</evidence>
<feature type="transmembrane region" description="Helical" evidence="3">
    <location>
        <begin position="198"/>
        <end position="219"/>
    </location>
</feature>
<gene>
    <name evidence="5" type="ORF">EC973_009673</name>
</gene>
<dbReference type="GO" id="GO:0004553">
    <property type="term" value="F:hydrolase activity, hydrolyzing O-glycosyl compounds"/>
    <property type="evidence" value="ECO:0007669"/>
    <property type="project" value="InterPro"/>
</dbReference>
<dbReference type="InterPro" id="IPR000008">
    <property type="entry name" value="C2_dom"/>
</dbReference>
<evidence type="ECO:0000256" key="1">
    <source>
        <dbReference type="ARBA" id="ARBA00022801"/>
    </source>
</evidence>
<dbReference type="InterPro" id="IPR003610">
    <property type="entry name" value="CBM5/12"/>
</dbReference>
<reference evidence="5" key="1">
    <citation type="submission" date="2020-01" db="EMBL/GenBank/DDBJ databases">
        <title>Genome Sequencing of Three Apophysomyces-Like Fungal Strains Confirms a Novel Fungal Genus in the Mucoromycota with divergent Burkholderia-like Endosymbiotic Bacteria.</title>
        <authorList>
            <person name="Stajich J.E."/>
            <person name="Macias A.M."/>
            <person name="Carter-House D."/>
            <person name="Lovett B."/>
            <person name="Kasson L.R."/>
            <person name="Berry K."/>
            <person name="Grigoriev I."/>
            <person name="Chang Y."/>
            <person name="Spatafora J."/>
            <person name="Kasson M.T."/>
        </authorList>
    </citation>
    <scope>NUCLEOTIDE SEQUENCE</scope>
    <source>
        <strain evidence="5">NRRL A-21654</strain>
    </source>
</reference>
<dbReference type="SUPFAM" id="SSF51055">
    <property type="entry name" value="Carbohydrate binding domain"/>
    <property type="match status" value="1"/>
</dbReference>
<keyword evidence="1" id="KW-0378">Hydrolase</keyword>
<dbReference type="Pfam" id="PF00168">
    <property type="entry name" value="C2"/>
    <property type="match status" value="1"/>
</dbReference>
<dbReference type="SMART" id="SM00495">
    <property type="entry name" value="ChtBD3"/>
    <property type="match status" value="1"/>
</dbReference>
<feature type="region of interest" description="Disordered" evidence="2">
    <location>
        <begin position="357"/>
        <end position="377"/>
    </location>
</feature>
<accession>A0A8H7EPD8</accession>
<dbReference type="Gene3D" id="2.10.10.20">
    <property type="entry name" value="Carbohydrate-binding module superfamily 5/12"/>
    <property type="match status" value="1"/>
</dbReference>
<feature type="compositionally biased region" description="Basic and acidic residues" evidence="2">
    <location>
        <begin position="227"/>
        <end position="289"/>
    </location>
</feature>
<evidence type="ECO:0000313" key="5">
    <source>
        <dbReference type="EMBL" id="KAF7725334.1"/>
    </source>
</evidence>
<feature type="domain" description="C2" evidence="4">
    <location>
        <begin position="19"/>
        <end position="141"/>
    </location>
</feature>
<dbReference type="Gene3D" id="2.60.40.150">
    <property type="entry name" value="C2 domain"/>
    <property type="match status" value="1"/>
</dbReference>
<dbReference type="Pfam" id="PF02839">
    <property type="entry name" value="CBM_5_12"/>
    <property type="match status" value="1"/>
</dbReference>
<dbReference type="OrthoDB" id="270970at2759"/>
<dbReference type="AlphaFoldDB" id="A0A8H7EPD8"/>
<dbReference type="GO" id="GO:0030246">
    <property type="term" value="F:carbohydrate binding"/>
    <property type="evidence" value="ECO:0007669"/>
    <property type="project" value="InterPro"/>
</dbReference>
<dbReference type="CDD" id="cd00030">
    <property type="entry name" value="C2"/>
    <property type="match status" value="1"/>
</dbReference>
<name>A0A8H7EPD8_9FUNG</name>
<evidence type="ECO:0000313" key="6">
    <source>
        <dbReference type="Proteomes" id="UP000605846"/>
    </source>
</evidence>
<dbReference type="GO" id="GO:0005975">
    <property type="term" value="P:carbohydrate metabolic process"/>
    <property type="evidence" value="ECO:0007669"/>
    <property type="project" value="InterPro"/>
</dbReference>
<dbReference type="InterPro" id="IPR036573">
    <property type="entry name" value="CBM_sf_5/12"/>
</dbReference>
<keyword evidence="3" id="KW-0472">Membrane</keyword>
<evidence type="ECO:0000256" key="3">
    <source>
        <dbReference type="SAM" id="Phobius"/>
    </source>
</evidence>
<dbReference type="EMBL" id="JABAYA010000099">
    <property type="protein sequence ID" value="KAF7725334.1"/>
    <property type="molecule type" value="Genomic_DNA"/>
</dbReference>
<comment type="caution">
    <text evidence="5">The sequence shown here is derived from an EMBL/GenBank/DDBJ whole genome shotgun (WGS) entry which is preliminary data.</text>
</comment>
<keyword evidence="6" id="KW-1185">Reference proteome</keyword>
<sequence>MLYTNESSSTYTESSTTYSVNGVEVSSTHQTSFQCSESTSLSITVNSASELISKELLGKNDAFLQWTLDINDSKSFQKTFTHKNSGDGATWNQTFNVPLRGEPDLYIEVYDEGTTNSLIGFAAIPINQVVHAQGAALNGWFDIYTTDNKKAGQVNLVLVAQGFPNSQSGFVPTQVVRGQSYVNEIHVKRAKSQHNKNIGIGVGAALAGAAAIAGAGYLGHKLYEDHENKKKEEEEENQRRQEEQERLQHDREELERQKAELERQRAEDEERRHRDSEQQSHHQQEESHKKKDKKKKKECRKDDDSSSDSGSDSDSDCERKKKSHHKKSSCADDWDPVGTYKAGDRVTYKGRTYVCLQGHTSNPTWEPTVAPSLWRAE</sequence>
<keyword evidence="3" id="KW-0812">Transmembrane</keyword>
<proteinExistence type="predicted"/>
<protein>
    <recommendedName>
        <fullName evidence="4">C2 domain-containing protein</fullName>
    </recommendedName>
</protein>
<dbReference type="Proteomes" id="UP000605846">
    <property type="component" value="Unassembled WGS sequence"/>
</dbReference>
<keyword evidence="3" id="KW-1133">Transmembrane helix</keyword>
<evidence type="ECO:0000259" key="4">
    <source>
        <dbReference type="PROSITE" id="PS50004"/>
    </source>
</evidence>